<organism evidence="2 3">
    <name type="scientific">Caballeronia calidae</name>
    <dbReference type="NCBI Taxonomy" id="1777139"/>
    <lineage>
        <taxon>Bacteria</taxon>
        <taxon>Pseudomonadati</taxon>
        <taxon>Pseudomonadota</taxon>
        <taxon>Betaproteobacteria</taxon>
        <taxon>Burkholderiales</taxon>
        <taxon>Burkholderiaceae</taxon>
        <taxon>Caballeronia</taxon>
    </lineage>
</organism>
<dbReference type="AlphaFoldDB" id="A0A158CQ63"/>
<sequence>MESHEQSIERVQKLVDQAERLRMRAVAVPLKDLRALLKLCQPESAQQHSAKSSRRIWLGQRIKPGMDNVPGTDDDSASAAEGGALP</sequence>
<dbReference type="EMBL" id="FCOX02000022">
    <property type="protein sequence ID" value="SAK84502.1"/>
    <property type="molecule type" value="Genomic_DNA"/>
</dbReference>
<evidence type="ECO:0000313" key="2">
    <source>
        <dbReference type="EMBL" id="SAK84502.1"/>
    </source>
</evidence>
<name>A0A158CQ63_9BURK</name>
<dbReference type="RefSeq" id="WP_062607654.1">
    <property type="nucleotide sequence ID" value="NZ_FCOX02000022.1"/>
</dbReference>
<feature type="region of interest" description="Disordered" evidence="1">
    <location>
        <begin position="59"/>
        <end position="86"/>
    </location>
</feature>
<dbReference type="OrthoDB" id="9134046at2"/>
<gene>
    <name evidence="2" type="ORF">AWB78_04238</name>
</gene>
<reference evidence="2" key="1">
    <citation type="submission" date="2016-01" db="EMBL/GenBank/DDBJ databases">
        <authorList>
            <person name="Peeters C."/>
        </authorList>
    </citation>
    <scope>NUCLEOTIDE SEQUENCE</scope>
    <source>
        <strain evidence="2">LMG 29321</strain>
    </source>
</reference>
<proteinExistence type="predicted"/>
<comment type="caution">
    <text evidence="2">The sequence shown here is derived from an EMBL/GenBank/DDBJ whole genome shotgun (WGS) entry which is preliminary data.</text>
</comment>
<evidence type="ECO:0000256" key="1">
    <source>
        <dbReference type="SAM" id="MobiDB-lite"/>
    </source>
</evidence>
<keyword evidence="3" id="KW-1185">Reference proteome</keyword>
<protein>
    <submittedName>
        <fullName evidence="2">Uncharacterized protein</fullName>
    </submittedName>
</protein>
<accession>A0A158CQ63</accession>
<dbReference type="Proteomes" id="UP000071859">
    <property type="component" value="Unassembled WGS sequence"/>
</dbReference>
<evidence type="ECO:0000313" key="3">
    <source>
        <dbReference type="Proteomes" id="UP000071859"/>
    </source>
</evidence>